<dbReference type="SUPFAM" id="SSF51206">
    <property type="entry name" value="cAMP-binding domain-like"/>
    <property type="match status" value="1"/>
</dbReference>
<dbReference type="InterPro" id="IPR050818">
    <property type="entry name" value="KCNH_animal-type"/>
</dbReference>
<dbReference type="EMBL" id="BMGG01000001">
    <property type="protein sequence ID" value="GGC51502.1"/>
    <property type="molecule type" value="Genomic_DNA"/>
</dbReference>
<dbReference type="GO" id="GO:0005886">
    <property type="term" value="C:plasma membrane"/>
    <property type="evidence" value="ECO:0007669"/>
    <property type="project" value="TreeGrafter"/>
</dbReference>
<dbReference type="GO" id="GO:0005249">
    <property type="term" value="F:voltage-gated potassium channel activity"/>
    <property type="evidence" value="ECO:0007669"/>
    <property type="project" value="TreeGrafter"/>
</dbReference>
<dbReference type="PROSITE" id="PS50042">
    <property type="entry name" value="CNMP_BINDING_3"/>
    <property type="match status" value="1"/>
</dbReference>
<dbReference type="PANTHER" id="PTHR10217:SF435">
    <property type="entry name" value="POTASSIUM VOLTAGE-GATED CHANNEL PROTEIN EAG"/>
    <property type="match status" value="1"/>
</dbReference>
<gene>
    <name evidence="2" type="ORF">GCM10010994_08270</name>
</gene>
<dbReference type="GO" id="GO:0042391">
    <property type="term" value="P:regulation of membrane potential"/>
    <property type="evidence" value="ECO:0007669"/>
    <property type="project" value="TreeGrafter"/>
</dbReference>
<name>A0A916TXS6_9HYPH</name>
<accession>A0A916TXS6</accession>
<sequence>MSLDDDIDLLTNVPTLALFEPDALRLLAFAAQGVHVDSGEVLFRRGAPSDGAYVVRTGSIALTAQADGAAFLAGTGTLIDELAMFVEVDRDADAVAREPSEVIYLSRELVRRVLREFPSSAVAVRDGVARRLSELTRELADVGDRLQRLG</sequence>
<protein>
    <submittedName>
        <fullName evidence="2">Cyclic nucleotide-binding protein</fullName>
    </submittedName>
</protein>
<dbReference type="Proteomes" id="UP000637002">
    <property type="component" value="Unassembled WGS sequence"/>
</dbReference>
<reference evidence="2" key="2">
    <citation type="submission" date="2020-09" db="EMBL/GenBank/DDBJ databases">
        <authorList>
            <person name="Sun Q."/>
            <person name="Zhou Y."/>
        </authorList>
    </citation>
    <scope>NUCLEOTIDE SEQUENCE</scope>
    <source>
        <strain evidence="2">CGMCC 1.12919</strain>
    </source>
</reference>
<dbReference type="InterPro" id="IPR000595">
    <property type="entry name" value="cNMP-bd_dom"/>
</dbReference>
<dbReference type="AlphaFoldDB" id="A0A916TXS6"/>
<dbReference type="PANTHER" id="PTHR10217">
    <property type="entry name" value="VOLTAGE AND LIGAND GATED POTASSIUM CHANNEL"/>
    <property type="match status" value="1"/>
</dbReference>
<dbReference type="InterPro" id="IPR014710">
    <property type="entry name" value="RmlC-like_jellyroll"/>
</dbReference>
<dbReference type="Gene3D" id="2.60.120.10">
    <property type="entry name" value="Jelly Rolls"/>
    <property type="match status" value="1"/>
</dbReference>
<feature type="domain" description="Cyclic nucleotide-binding" evidence="1">
    <location>
        <begin position="15"/>
        <end position="114"/>
    </location>
</feature>
<proteinExistence type="predicted"/>
<comment type="caution">
    <text evidence="2">The sequence shown here is derived from an EMBL/GenBank/DDBJ whole genome shotgun (WGS) entry which is preliminary data.</text>
</comment>
<reference evidence="2" key="1">
    <citation type="journal article" date="2014" name="Int. J. Syst. Evol. Microbiol.">
        <title>Complete genome sequence of Corynebacterium casei LMG S-19264T (=DSM 44701T), isolated from a smear-ripened cheese.</title>
        <authorList>
            <consortium name="US DOE Joint Genome Institute (JGI-PGF)"/>
            <person name="Walter F."/>
            <person name="Albersmeier A."/>
            <person name="Kalinowski J."/>
            <person name="Ruckert C."/>
        </authorList>
    </citation>
    <scope>NUCLEOTIDE SEQUENCE</scope>
    <source>
        <strain evidence="2">CGMCC 1.12919</strain>
    </source>
</reference>
<evidence type="ECO:0000313" key="2">
    <source>
        <dbReference type="EMBL" id="GGC51502.1"/>
    </source>
</evidence>
<dbReference type="Pfam" id="PF00027">
    <property type="entry name" value="cNMP_binding"/>
    <property type="match status" value="1"/>
</dbReference>
<dbReference type="CDD" id="cd00038">
    <property type="entry name" value="CAP_ED"/>
    <property type="match status" value="1"/>
</dbReference>
<dbReference type="SMART" id="SM00100">
    <property type="entry name" value="cNMP"/>
    <property type="match status" value="1"/>
</dbReference>
<evidence type="ECO:0000313" key="3">
    <source>
        <dbReference type="Proteomes" id="UP000637002"/>
    </source>
</evidence>
<keyword evidence="3" id="KW-1185">Reference proteome</keyword>
<dbReference type="InterPro" id="IPR018490">
    <property type="entry name" value="cNMP-bd_dom_sf"/>
</dbReference>
<evidence type="ECO:0000259" key="1">
    <source>
        <dbReference type="PROSITE" id="PS50042"/>
    </source>
</evidence>
<dbReference type="RefSeq" id="WP_188607806.1">
    <property type="nucleotide sequence ID" value="NZ_BMGG01000001.1"/>
</dbReference>
<organism evidence="2 3">
    <name type="scientific">Chelatococcus reniformis</name>
    <dbReference type="NCBI Taxonomy" id="1494448"/>
    <lineage>
        <taxon>Bacteria</taxon>
        <taxon>Pseudomonadati</taxon>
        <taxon>Pseudomonadota</taxon>
        <taxon>Alphaproteobacteria</taxon>
        <taxon>Hyphomicrobiales</taxon>
        <taxon>Chelatococcaceae</taxon>
        <taxon>Chelatococcus</taxon>
    </lineage>
</organism>